<proteinExistence type="predicted"/>
<keyword evidence="2" id="KW-1185">Reference proteome</keyword>
<name>A0ABP0D0B1_9PEZI</name>
<sequence>MAPAAVSHGLPSGLLSDISAPLQFPAGTSSLTGIAGNVTDLPNLDNEPMQGLADVYTGDWNLWRDQHQNGLPGDWNNFFGRHESTDNA</sequence>
<reference evidence="1 2" key="1">
    <citation type="submission" date="2024-01" db="EMBL/GenBank/DDBJ databases">
        <authorList>
            <person name="Allen C."/>
            <person name="Tagirdzhanova G."/>
        </authorList>
    </citation>
    <scope>NUCLEOTIDE SEQUENCE [LARGE SCALE GENOMIC DNA]</scope>
</reference>
<comment type="caution">
    <text evidence="1">The sequence shown here is derived from an EMBL/GenBank/DDBJ whole genome shotgun (WGS) entry which is preliminary data.</text>
</comment>
<dbReference type="Proteomes" id="UP001642406">
    <property type="component" value="Unassembled WGS sequence"/>
</dbReference>
<evidence type="ECO:0000313" key="2">
    <source>
        <dbReference type="Proteomes" id="UP001642406"/>
    </source>
</evidence>
<evidence type="ECO:0000313" key="1">
    <source>
        <dbReference type="EMBL" id="CAK7237847.1"/>
    </source>
</evidence>
<protein>
    <submittedName>
        <fullName evidence="1">Uncharacterized protein</fullName>
    </submittedName>
</protein>
<accession>A0ABP0D0B1</accession>
<dbReference type="EMBL" id="CAWUHC010000214">
    <property type="protein sequence ID" value="CAK7237847.1"/>
    <property type="molecule type" value="Genomic_DNA"/>
</dbReference>
<gene>
    <name evidence="1" type="ORF">SBRCBS47491_010173</name>
</gene>
<organism evidence="1 2">
    <name type="scientific">Sporothrix bragantina</name>
    <dbReference type="NCBI Taxonomy" id="671064"/>
    <lineage>
        <taxon>Eukaryota</taxon>
        <taxon>Fungi</taxon>
        <taxon>Dikarya</taxon>
        <taxon>Ascomycota</taxon>
        <taxon>Pezizomycotina</taxon>
        <taxon>Sordariomycetes</taxon>
        <taxon>Sordariomycetidae</taxon>
        <taxon>Ophiostomatales</taxon>
        <taxon>Ophiostomataceae</taxon>
        <taxon>Sporothrix</taxon>
    </lineage>
</organism>